<dbReference type="FunFam" id="1.20.1160.11:FF:000002">
    <property type="entry name" value="Paired amphipathic helix protein SIN3"/>
    <property type="match status" value="1"/>
</dbReference>
<dbReference type="PANTHER" id="PTHR12346">
    <property type="entry name" value="SIN3B-RELATED"/>
    <property type="match status" value="1"/>
</dbReference>
<comment type="caution">
    <text evidence="8">The sequence shown here is derived from an EMBL/GenBank/DDBJ whole genome shotgun (WGS) entry which is preliminary data.</text>
</comment>
<evidence type="ECO:0000256" key="2">
    <source>
        <dbReference type="ARBA" id="ARBA00022491"/>
    </source>
</evidence>
<dbReference type="InterPro" id="IPR013194">
    <property type="entry name" value="HDAC_interact_dom"/>
</dbReference>
<protein>
    <submittedName>
        <fullName evidence="8">HDAC_interact domain-containing protein</fullName>
    </submittedName>
</protein>
<sequence length="1109" mass="123555">MAPGARPPTQTSASIQKLTTNDALTYLREGYEIELARISDDEEDEEPAQGMEMPAKQPVEFDQAINYVNKIKSRFNSDERVYKAFLEILNMYRKGQKTIGEVYDEVAVLFRNHKDLLEEFTYFLPDNSTQLVPGVRPLQPMRAPPGTSHQRGFQGAPPMRHAGSNAQGNGRSGGGGSPVDHSRVMHKRKAARKAEEGFRKLEDEDAYAAGSRGRPLGRELQFLEKVKMRLRSREAYGDFMKCLNMFSQDIISRSELVHLVADIFGKMPDLMNGFTQFLHSCEHLDTAELSASGGASGRPLPLSNREVLKQKLQKDKFMTKPLSELVASETERITPSYVKMPPGYPRLVQSGRTPLGSEVLNDQYVNVITGSEDYSFKLMRKNQYEEALFRCEDDRYEFDIVCEQNASAMRVLRPVAERLSVMSAEERANFRIEDVAGLNQVHTGHIQRLYGDQGSVLLELLVKNPAVAIPVVLHRLEAKDVEWRKVKDEMTRAWRKIYEQNYPRSLDHRSFYFKQQEKKNMMTKAMVAEIKEAADRRKADEQQLRILSMAHRYVMPAVPQPNGNTDLSFVYADRTIFEDVYHVLRIAIQQTLHAGAREQVLLLYLQHVEAVFGIPERTTELERLKAEVASGKSRDISQYVVYCKSDSSDADEDKTHRPGMDLDGEDKAEEGTSGEVRPKRGPSSEAHDRDAHAFASCRPIMPLLSMPQPSLADPANASSAQGGDKTHRPGMDLDGEDKAEEGTSGEVRPKRGPSSEAHDRDAHAFASCRPIMPLLSMPQPSLADPANASSAQGGIPQKVTASARAALPLNQSLPVPTSATVAEAADAASRGAQLDPIQQAAIKEDASRTHATFVAMLRQTLGSPSSSDPGAFEDSVRSLLGTNSYELFTLDKLLSKLAKHMQLMAQEEHSCRLWDMFSYERARRAPIAACVYHVNCHTLMEDSCFRIEFREDDGTLRFQMNDPEKSDPHAVIESTPTQYIRGFVSGGPTPPALLPTSSHAPSPLYLKRNLPGPQAGQGDEQLLAALQLVLIQNGLECKIACATDKVSYVLDTEDVLARKKRRHNPQPAAQRDLRVQRFAKWMSSAHKLAAASQQEEEQAVALLSSTARA</sequence>
<dbReference type="InterPro" id="IPR031693">
    <property type="entry name" value="Sin3_C"/>
</dbReference>
<dbReference type="PROSITE" id="PS51477">
    <property type="entry name" value="PAH"/>
    <property type="match status" value="2"/>
</dbReference>
<feature type="region of interest" description="Disordered" evidence="6">
    <location>
        <begin position="647"/>
        <end position="690"/>
    </location>
</feature>
<dbReference type="GO" id="GO:0000118">
    <property type="term" value="C:histone deacetylase complex"/>
    <property type="evidence" value="ECO:0007669"/>
    <property type="project" value="TreeGrafter"/>
</dbReference>
<evidence type="ECO:0000259" key="7">
    <source>
        <dbReference type="SMART" id="SM00761"/>
    </source>
</evidence>
<feature type="region of interest" description="Disordered" evidence="6">
    <location>
        <begin position="776"/>
        <end position="795"/>
    </location>
</feature>
<dbReference type="GO" id="GO:0000785">
    <property type="term" value="C:chromatin"/>
    <property type="evidence" value="ECO:0007669"/>
    <property type="project" value="TreeGrafter"/>
</dbReference>
<evidence type="ECO:0000256" key="6">
    <source>
        <dbReference type="SAM" id="MobiDB-lite"/>
    </source>
</evidence>
<organism evidence="8 9">
    <name type="scientific">Haematococcus lacustris</name>
    <name type="common">Green alga</name>
    <name type="synonym">Haematococcus pluvialis</name>
    <dbReference type="NCBI Taxonomy" id="44745"/>
    <lineage>
        <taxon>Eukaryota</taxon>
        <taxon>Viridiplantae</taxon>
        <taxon>Chlorophyta</taxon>
        <taxon>core chlorophytes</taxon>
        <taxon>Chlorophyceae</taxon>
        <taxon>CS clade</taxon>
        <taxon>Chlamydomonadales</taxon>
        <taxon>Haematococcaceae</taxon>
        <taxon>Haematococcus</taxon>
    </lineage>
</organism>
<name>A0A699Z5W1_HAELA</name>
<dbReference type="Proteomes" id="UP000485058">
    <property type="component" value="Unassembled WGS sequence"/>
</dbReference>
<keyword evidence="2" id="KW-0678">Repressor</keyword>
<dbReference type="PANTHER" id="PTHR12346:SF0">
    <property type="entry name" value="SIN3A, ISOFORM G"/>
    <property type="match status" value="1"/>
</dbReference>
<feature type="domain" description="Histone deacetylase interacting" evidence="7">
    <location>
        <begin position="329"/>
        <end position="429"/>
    </location>
</feature>
<keyword evidence="9" id="KW-1185">Reference proteome</keyword>
<keyword evidence="4 5" id="KW-0539">Nucleus</keyword>
<dbReference type="Pfam" id="PF16879">
    <property type="entry name" value="Sin3a_C"/>
    <property type="match status" value="1"/>
</dbReference>
<evidence type="ECO:0000313" key="8">
    <source>
        <dbReference type="EMBL" id="GFH17943.1"/>
    </source>
</evidence>
<dbReference type="SMART" id="SM00761">
    <property type="entry name" value="HDAC_interact"/>
    <property type="match status" value="1"/>
</dbReference>
<proteinExistence type="predicted"/>
<dbReference type="InterPro" id="IPR003822">
    <property type="entry name" value="PAH"/>
</dbReference>
<feature type="region of interest" description="Disordered" evidence="6">
    <location>
        <begin position="141"/>
        <end position="197"/>
    </location>
</feature>
<dbReference type="Gene3D" id="1.20.1160.11">
    <property type="entry name" value="Paired amphipathic helix"/>
    <property type="match status" value="2"/>
</dbReference>
<dbReference type="Pfam" id="PF08295">
    <property type="entry name" value="Sin3_corepress"/>
    <property type="match status" value="1"/>
</dbReference>
<keyword evidence="3" id="KW-0677">Repeat</keyword>
<dbReference type="InterPro" id="IPR039774">
    <property type="entry name" value="Sin3-like"/>
</dbReference>
<gene>
    <name evidence="8" type="ORF">HaLaN_14668</name>
</gene>
<dbReference type="InterPro" id="IPR036600">
    <property type="entry name" value="PAH_sf"/>
</dbReference>
<comment type="subcellular location">
    <subcellularLocation>
        <location evidence="1 5">Nucleus</location>
    </subcellularLocation>
</comment>
<dbReference type="Pfam" id="PF02671">
    <property type="entry name" value="PAH"/>
    <property type="match status" value="2"/>
</dbReference>
<evidence type="ECO:0000256" key="1">
    <source>
        <dbReference type="ARBA" id="ARBA00004123"/>
    </source>
</evidence>
<dbReference type="SUPFAM" id="SSF47762">
    <property type="entry name" value="PAH2 domain"/>
    <property type="match status" value="2"/>
</dbReference>
<dbReference type="AlphaFoldDB" id="A0A699Z5W1"/>
<accession>A0A699Z5W1</accession>
<evidence type="ECO:0000313" key="9">
    <source>
        <dbReference type="Proteomes" id="UP000485058"/>
    </source>
</evidence>
<feature type="region of interest" description="Disordered" evidence="6">
    <location>
        <begin position="704"/>
        <end position="761"/>
    </location>
</feature>
<dbReference type="GO" id="GO:0000122">
    <property type="term" value="P:negative regulation of transcription by RNA polymerase II"/>
    <property type="evidence" value="ECO:0007669"/>
    <property type="project" value="TreeGrafter"/>
</dbReference>
<evidence type="ECO:0000256" key="5">
    <source>
        <dbReference type="PROSITE-ProRule" id="PRU00810"/>
    </source>
</evidence>
<evidence type="ECO:0000256" key="4">
    <source>
        <dbReference type="ARBA" id="ARBA00023242"/>
    </source>
</evidence>
<dbReference type="GO" id="GO:0003714">
    <property type="term" value="F:transcription corepressor activity"/>
    <property type="evidence" value="ECO:0007669"/>
    <property type="project" value="InterPro"/>
</dbReference>
<reference evidence="8 9" key="1">
    <citation type="submission" date="2020-02" db="EMBL/GenBank/DDBJ databases">
        <title>Draft genome sequence of Haematococcus lacustris strain NIES-144.</title>
        <authorList>
            <person name="Morimoto D."/>
            <person name="Nakagawa S."/>
            <person name="Yoshida T."/>
            <person name="Sawayama S."/>
        </authorList>
    </citation>
    <scope>NUCLEOTIDE SEQUENCE [LARGE SCALE GENOMIC DNA]</scope>
    <source>
        <strain evidence="8 9">NIES-144</strain>
    </source>
</reference>
<evidence type="ECO:0000256" key="3">
    <source>
        <dbReference type="ARBA" id="ARBA00022737"/>
    </source>
</evidence>
<dbReference type="FunFam" id="1.20.1160.11:FF:000003">
    <property type="entry name" value="Paired amphipathic helix SIN3-like protein"/>
    <property type="match status" value="1"/>
</dbReference>
<dbReference type="EMBL" id="BLLF01001226">
    <property type="protein sequence ID" value="GFH17943.1"/>
    <property type="molecule type" value="Genomic_DNA"/>
</dbReference>